<reference evidence="3" key="1">
    <citation type="journal article" date="2019" name="Int. J. Syst. Evol. Microbiol.">
        <title>The Global Catalogue of Microorganisms (GCM) 10K type strain sequencing project: providing services to taxonomists for standard genome sequencing and annotation.</title>
        <authorList>
            <consortium name="The Broad Institute Genomics Platform"/>
            <consortium name="The Broad Institute Genome Sequencing Center for Infectious Disease"/>
            <person name="Wu L."/>
            <person name="Ma J."/>
        </authorList>
    </citation>
    <scope>NUCLEOTIDE SEQUENCE [LARGE SCALE GENOMIC DNA]</scope>
    <source>
        <strain evidence="3">NBRC 3267</strain>
    </source>
</reference>
<name>A0AAV5NJU2_9PROT</name>
<accession>A0AAV5NJU2</accession>
<gene>
    <name evidence="2" type="ORF">GCM10007867_29290</name>
</gene>
<keyword evidence="3" id="KW-1185">Reference proteome</keyword>
<feature type="compositionally biased region" description="Basic and acidic residues" evidence="1">
    <location>
        <begin position="7"/>
        <end position="27"/>
    </location>
</feature>
<protein>
    <submittedName>
        <fullName evidence="2">Uncharacterized protein</fullName>
    </submittedName>
</protein>
<organism evidence="2 3">
    <name type="scientific">Gluconobacter cerinus</name>
    <dbReference type="NCBI Taxonomy" id="38307"/>
    <lineage>
        <taxon>Bacteria</taxon>
        <taxon>Pseudomonadati</taxon>
        <taxon>Pseudomonadota</taxon>
        <taxon>Alphaproteobacteria</taxon>
        <taxon>Acetobacterales</taxon>
        <taxon>Acetobacteraceae</taxon>
        <taxon>Gluconobacter</taxon>
    </lineage>
</organism>
<dbReference type="AlphaFoldDB" id="A0AAV5NJU2"/>
<feature type="region of interest" description="Disordered" evidence="1">
    <location>
        <begin position="1"/>
        <end position="29"/>
    </location>
</feature>
<proteinExistence type="predicted"/>
<evidence type="ECO:0000313" key="3">
    <source>
        <dbReference type="Proteomes" id="UP001156614"/>
    </source>
</evidence>
<dbReference type="EMBL" id="BSNU01000008">
    <property type="protein sequence ID" value="GLQ64083.1"/>
    <property type="molecule type" value="Genomic_DNA"/>
</dbReference>
<comment type="caution">
    <text evidence="2">The sequence shown here is derived from an EMBL/GenBank/DDBJ whole genome shotgun (WGS) entry which is preliminary data.</text>
</comment>
<sequence>MSGMDTVGERKSRKDKKEKWGCHEPASRARLRPGALRAALRGWLARDAGGTSEKL</sequence>
<evidence type="ECO:0000313" key="2">
    <source>
        <dbReference type="EMBL" id="GLQ64083.1"/>
    </source>
</evidence>
<evidence type="ECO:0000256" key="1">
    <source>
        <dbReference type="SAM" id="MobiDB-lite"/>
    </source>
</evidence>
<dbReference type="Proteomes" id="UP001156614">
    <property type="component" value="Unassembled WGS sequence"/>
</dbReference>